<dbReference type="InterPro" id="IPR002797">
    <property type="entry name" value="Polysacc_synth"/>
</dbReference>
<dbReference type="AlphaFoldDB" id="A0A6N3F893"/>
<dbReference type="InterPro" id="IPR050833">
    <property type="entry name" value="Poly_Biosynth_Transport"/>
</dbReference>
<dbReference type="PANTHER" id="PTHR30250:SF21">
    <property type="entry name" value="LIPID II FLIPPASE MURJ"/>
    <property type="match status" value="1"/>
</dbReference>
<keyword evidence="3 6" id="KW-0812">Transmembrane</keyword>
<feature type="transmembrane region" description="Helical" evidence="6">
    <location>
        <begin position="51"/>
        <end position="70"/>
    </location>
</feature>
<proteinExistence type="predicted"/>
<dbReference type="GeneID" id="89563511"/>
<feature type="transmembrane region" description="Helical" evidence="6">
    <location>
        <begin position="364"/>
        <end position="384"/>
    </location>
</feature>
<dbReference type="InterPro" id="IPR024923">
    <property type="entry name" value="PG_synth_SpoVB"/>
</dbReference>
<evidence type="ECO:0000313" key="7">
    <source>
        <dbReference type="EMBL" id="MCB5447027.1"/>
    </source>
</evidence>
<feature type="transmembrane region" description="Helical" evidence="6">
    <location>
        <begin position="459"/>
        <end position="481"/>
    </location>
</feature>
<reference evidence="7 9" key="2">
    <citation type="submission" date="2021-10" db="EMBL/GenBank/DDBJ databases">
        <title>Collection of gut derived symbiotic bacterial strains cultured from healthy donors.</title>
        <authorList>
            <person name="Lin H."/>
            <person name="Littmann E."/>
            <person name="Claire K."/>
            <person name="Pamer E."/>
        </authorList>
    </citation>
    <scope>NUCLEOTIDE SEQUENCE [LARGE SCALE GENOMIC DNA]</scope>
    <source>
        <strain evidence="7 9">MSK.17.68</strain>
    </source>
</reference>
<keyword evidence="9" id="KW-1185">Reference proteome</keyword>
<feature type="transmembrane region" description="Helical" evidence="6">
    <location>
        <begin position="396"/>
        <end position="416"/>
    </location>
</feature>
<feature type="transmembrane region" description="Helical" evidence="6">
    <location>
        <begin position="280"/>
        <end position="300"/>
    </location>
</feature>
<name>A0A6N3F893_9FIRM</name>
<evidence type="ECO:0000256" key="3">
    <source>
        <dbReference type="ARBA" id="ARBA00022692"/>
    </source>
</evidence>
<evidence type="ECO:0000256" key="2">
    <source>
        <dbReference type="ARBA" id="ARBA00022475"/>
    </source>
</evidence>
<dbReference type="EMBL" id="JAJBMB010000015">
    <property type="protein sequence ID" value="MCB5447027.1"/>
    <property type="molecule type" value="Genomic_DNA"/>
</dbReference>
<evidence type="ECO:0000313" key="9">
    <source>
        <dbReference type="Proteomes" id="UP001299409"/>
    </source>
</evidence>
<dbReference type="Proteomes" id="UP001299409">
    <property type="component" value="Unassembled WGS sequence"/>
</dbReference>
<feature type="transmembrane region" description="Helical" evidence="6">
    <location>
        <begin position="123"/>
        <end position="144"/>
    </location>
</feature>
<dbReference type="RefSeq" id="WP_007287613.1">
    <property type="nucleotide sequence ID" value="NZ_BAABXU010000001.1"/>
</dbReference>
<feature type="transmembrane region" description="Helical" evidence="6">
    <location>
        <begin position="91"/>
        <end position="111"/>
    </location>
</feature>
<sequence length="538" mass="57737">MDNNKNKESFLKGALILGAAGVVVKIMGAFFRIPLGNLIGSTGMGYYQAVYPVYTLFLTLATAGFPTALAKLVSEKRAIGDFGGAAKTFKVASTVLFLTGLVSFCIFYFGADFIVNGIMKNEGALASMKAIAPALLFVPLMSSFRGYFQGRREMSKIAISQMVEQFFRVVLGIAIAYYWMVSFGPEQGAAGGVLGAAIGGFASIVFLVLAYLKGSKKRKMEIESSKNFKVESTKTVLKRILYVAIPITIGACVMPLVNMVDSVVVVRRLQESGFDVDTANSLLGQLTGMAMATVNLPVFIDQAIGMSLVPSISEACALNQMGRAKREARNGIKLILIIVLPCAFGLAALSTPIMNLLYPSETGAIGSMLFACAPSAIFLGLIYAQNGILQGMGKPMVPVIALAIGMVFKVVLSYTLTGIPSINIFGSAVGTLAAYGVASLIEFLYIKKHLNMKFSKKEFIIKPLLTVTTMFVVVKICYALTFKVLASNAISTLLSIMVGGIVYVVVLLAIGGMRKEEILMMPKGEKIYRMLKKLKLMS</sequence>
<dbReference type="EMBL" id="CACRUE010000040">
    <property type="protein sequence ID" value="VYU48235.1"/>
    <property type="molecule type" value="Genomic_DNA"/>
</dbReference>
<organism evidence="8">
    <name type="scientific">Intestinibacter bartlettii</name>
    <dbReference type="NCBI Taxonomy" id="261299"/>
    <lineage>
        <taxon>Bacteria</taxon>
        <taxon>Bacillati</taxon>
        <taxon>Bacillota</taxon>
        <taxon>Clostridia</taxon>
        <taxon>Peptostreptococcales</taxon>
        <taxon>Peptostreptococcaceae</taxon>
        <taxon>Intestinibacter</taxon>
    </lineage>
</organism>
<dbReference type="Pfam" id="PF01943">
    <property type="entry name" value="Polysacc_synt"/>
    <property type="match status" value="1"/>
</dbReference>
<accession>A0A6N3F893</accession>
<feature type="transmembrane region" description="Helical" evidence="6">
    <location>
        <begin position="12"/>
        <end position="31"/>
    </location>
</feature>
<evidence type="ECO:0000313" key="8">
    <source>
        <dbReference type="EMBL" id="VYU48235.1"/>
    </source>
</evidence>
<dbReference type="CDD" id="cd13124">
    <property type="entry name" value="MATE_SpoVB_like"/>
    <property type="match status" value="1"/>
</dbReference>
<feature type="transmembrane region" description="Helical" evidence="6">
    <location>
        <begin position="189"/>
        <end position="212"/>
    </location>
</feature>
<evidence type="ECO:0000256" key="6">
    <source>
        <dbReference type="SAM" id="Phobius"/>
    </source>
</evidence>
<feature type="transmembrane region" description="Helical" evidence="6">
    <location>
        <begin position="240"/>
        <end position="260"/>
    </location>
</feature>
<feature type="transmembrane region" description="Helical" evidence="6">
    <location>
        <begin position="422"/>
        <end position="447"/>
    </location>
</feature>
<keyword evidence="5 6" id="KW-0472">Membrane</keyword>
<keyword evidence="4 6" id="KW-1133">Transmembrane helix</keyword>
<comment type="subcellular location">
    <subcellularLocation>
        <location evidence="1">Cell membrane</location>
        <topology evidence="1">Multi-pass membrane protein</topology>
    </subcellularLocation>
</comment>
<feature type="transmembrane region" description="Helical" evidence="6">
    <location>
        <begin position="493"/>
        <end position="513"/>
    </location>
</feature>
<feature type="transmembrane region" description="Helical" evidence="6">
    <location>
        <begin position="165"/>
        <end position="183"/>
    </location>
</feature>
<dbReference type="GO" id="GO:0005886">
    <property type="term" value="C:plasma membrane"/>
    <property type="evidence" value="ECO:0007669"/>
    <property type="project" value="UniProtKB-SubCell"/>
</dbReference>
<dbReference type="PIRSF" id="PIRSF038958">
    <property type="entry name" value="PG_synth_SpoVB"/>
    <property type="match status" value="1"/>
</dbReference>
<evidence type="ECO:0000256" key="1">
    <source>
        <dbReference type="ARBA" id="ARBA00004651"/>
    </source>
</evidence>
<feature type="transmembrane region" description="Helical" evidence="6">
    <location>
        <begin position="334"/>
        <end position="358"/>
    </location>
</feature>
<dbReference type="PANTHER" id="PTHR30250">
    <property type="entry name" value="PST FAMILY PREDICTED COLANIC ACID TRANSPORTER"/>
    <property type="match status" value="1"/>
</dbReference>
<keyword evidence="2" id="KW-1003">Cell membrane</keyword>
<evidence type="ECO:0000256" key="4">
    <source>
        <dbReference type="ARBA" id="ARBA00022989"/>
    </source>
</evidence>
<protein>
    <submittedName>
        <fullName evidence="7">Polysaccharide biosynthesis protein</fullName>
    </submittedName>
    <submittedName>
        <fullName evidence="8">Stage V sporulation protein B</fullName>
    </submittedName>
</protein>
<reference evidence="8" key="1">
    <citation type="submission" date="2019-11" db="EMBL/GenBank/DDBJ databases">
        <authorList>
            <person name="Feng L."/>
        </authorList>
    </citation>
    <scope>NUCLEOTIDE SEQUENCE</scope>
    <source>
        <strain evidence="8">IbartlettiiLFYP30</strain>
    </source>
</reference>
<evidence type="ECO:0000256" key="5">
    <source>
        <dbReference type="ARBA" id="ARBA00023136"/>
    </source>
</evidence>
<gene>
    <name evidence="8" type="primary">spoVB_3</name>
    <name evidence="8" type="ORF">IBLFYP30_02852</name>
    <name evidence="7" type="ORF">LIP50_12550</name>
</gene>